<gene>
    <name evidence="1" type="ORF">Gotri_020829</name>
</gene>
<protein>
    <submittedName>
        <fullName evidence="1">Uncharacterized protein</fullName>
    </submittedName>
</protein>
<name>A0A7J9DAM1_9ROSI</name>
<accession>A0A7J9DAM1</accession>
<evidence type="ECO:0000313" key="2">
    <source>
        <dbReference type="Proteomes" id="UP000593568"/>
    </source>
</evidence>
<keyword evidence="2" id="KW-1185">Reference proteome</keyword>
<reference evidence="1 2" key="1">
    <citation type="journal article" date="2019" name="Genome Biol. Evol.">
        <title>Insights into the evolution of the New World diploid cottons (Gossypium, subgenus Houzingenia) based on genome sequencing.</title>
        <authorList>
            <person name="Grover C.E."/>
            <person name="Arick M.A. 2nd"/>
            <person name="Thrash A."/>
            <person name="Conover J.L."/>
            <person name="Sanders W.S."/>
            <person name="Peterson D.G."/>
            <person name="Frelichowski J.E."/>
            <person name="Scheffler J.A."/>
            <person name="Scheffler B.E."/>
            <person name="Wendel J.F."/>
        </authorList>
    </citation>
    <scope>NUCLEOTIDE SEQUENCE [LARGE SCALE GENOMIC DNA]</scope>
    <source>
        <strain evidence="1">8</strain>
        <tissue evidence="1">Leaf</tissue>
    </source>
</reference>
<sequence length="45" mass="5257">METTIVVKFFGCNIGYGVLYNRISSLWRPSQPFHLMDVENGYYLP</sequence>
<comment type="caution">
    <text evidence="1">The sequence shown here is derived from an EMBL/GenBank/DDBJ whole genome shotgun (WGS) entry which is preliminary data.</text>
</comment>
<dbReference type="AlphaFoldDB" id="A0A7J9DAM1"/>
<dbReference type="Proteomes" id="UP000593568">
    <property type="component" value="Unassembled WGS sequence"/>
</dbReference>
<dbReference type="EMBL" id="JABEZW010000001">
    <property type="protein sequence ID" value="MBA0757762.1"/>
    <property type="molecule type" value="Genomic_DNA"/>
</dbReference>
<proteinExistence type="predicted"/>
<evidence type="ECO:0000313" key="1">
    <source>
        <dbReference type="EMBL" id="MBA0757762.1"/>
    </source>
</evidence>
<organism evidence="1 2">
    <name type="scientific">Gossypium trilobum</name>
    <dbReference type="NCBI Taxonomy" id="34281"/>
    <lineage>
        <taxon>Eukaryota</taxon>
        <taxon>Viridiplantae</taxon>
        <taxon>Streptophyta</taxon>
        <taxon>Embryophyta</taxon>
        <taxon>Tracheophyta</taxon>
        <taxon>Spermatophyta</taxon>
        <taxon>Magnoliopsida</taxon>
        <taxon>eudicotyledons</taxon>
        <taxon>Gunneridae</taxon>
        <taxon>Pentapetalae</taxon>
        <taxon>rosids</taxon>
        <taxon>malvids</taxon>
        <taxon>Malvales</taxon>
        <taxon>Malvaceae</taxon>
        <taxon>Malvoideae</taxon>
        <taxon>Gossypium</taxon>
    </lineage>
</organism>